<dbReference type="Gene3D" id="2.170.130.10">
    <property type="entry name" value="TonB-dependent receptor, plug domain"/>
    <property type="match status" value="1"/>
</dbReference>
<sequence>MKNYIFSLFILLLLPVCVSAQTIISGTVKDVDGNTLPGVNIRIVGTNTGTITDFDGKYKLPNLVKDDQIEFSFIGMETQIIKVTTQSTLDVTLVNELNQLDEVMVIGYGTTKKKDLTGSVASVNAEELSQTATANYDEALMGRVAGVQVTSAEGTPGSPMNIVIRGGNSITGSNQPLYVVDGIPLTDFDPATINTEDIKEFNVLKDASSTAIYGSRGANGVIVITTKNGSNNGTTKVTLNASYGMQEPLDYIRTLNPYEYVRYRENQLWSRNDWKRTPAGEKQFKNFYDSWIDKELYNNENGHDWQDSIYRNAPIQKYSLSVSGGNDMTNVYYSGNYTDQQGTLITTGFKKINNNLRFEHKASKKATFTVGLLHSYNERVGPTLRENQWSSIARDAVRFRPADPINDEFDVAGGYDPTDSDYLTMYPPKENLENTQSDWKQNVFRGNAAFIYKFHKNLTLRLSGNYQGTLAKGTLFYGENTRAGQNSAEGIQGTINQAASNNLASSNTLTYKKRFKNHDISVMGGVEGSYYDYSNNSFKNGNFPVDDFGTDNMGIATTATIATSGWTGNTMLSYFGRFTYSFKDKYLLTTNFRADGSSKFQDGSKWGFFPSLAAAWRMSDEPFIKDLNVFSNLKFRGGWGVTGNNRIGDFAAFNTIAVSKWTGYNWGSNMSYIPGSLHSNLAVPDLRWETTNQINFGLDFGFFNNRVEAVVDVYQKNTTDLLLNASMATSTGFQRVMQNVGEVQNRGLEFAVNTVNIHKGSFKWSTNFNISFNQNEVVKLNQGEEQIYSRARFQEDNYITRVGQSVGMMYGLQYDGLYQHADFNWDNASQTYVLKDGVVSNGNAEIAPGGVKFVDQNGDGVINEEDRVIIGNPIPKHFGGITNSLSYKGFNLNFMFQWAYGFDVMNGNKVEMNRPWAQQAFNTMPGVADMWTPFNTSTDVNTTTYAGVLGAPRVGNQIDDRVIEDGSFIRLKTLTLSYSLPKKILNKMKIKGMTFAVTGQNLYTWTNYSGVDPEVGIAGNGLTPNLDYSAYPPSRTYMGSVNLTF</sequence>
<dbReference type="InterPro" id="IPR036942">
    <property type="entry name" value="Beta-barrel_TonB_sf"/>
</dbReference>
<keyword evidence="7" id="KW-0406">Ion transport</keyword>
<dbReference type="SUPFAM" id="SSF56935">
    <property type="entry name" value="Porins"/>
    <property type="match status" value="1"/>
</dbReference>
<keyword evidence="4" id="KW-0410">Iron transport</keyword>
<comment type="similarity">
    <text evidence="11">Belongs to the TonB-dependent receptor family.</text>
</comment>
<keyword evidence="5 11" id="KW-0812">Transmembrane</keyword>
<dbReference type="STRING" id="915059.NH26_23990"/>
<dbReference type="GO" id="GO:0009279">
    <property type="term" value="C:cell outer membrane"/>
    <property type="evidence" value="ECO:0007669"/>
    <property type="project" value="UniProtKB-SubCell"/>
</dbReference>
<evidence type="ECO:0000313" key="15">
    <source>
        <dbReference type="Proteomes" id="UP000179797"/>
    </source>
</evidence>
<keyword evidence="6" id="KW-0408">Iron</keyword>
<protein>
    <recommendedName>
        <fullName evidence="13">TonB-dependent receptor plug domain-containing protein</fullName>
    </recommendedName>
</protein>
<accession>A0A1S1YUY3</accession>
<feature type="signal peptide" evidence="12">
    <location>
        <begin position="1"/>
        <end position="20"/>
    </location>
</feature>
<evidence type="ECO:0000259" key="13">
    <source>
        <dbReference type="Pfam" id="PF07715"/>
    </source>
</evidence>
<comment type="subcellular location">
    <subcellularLocation>
        <location evidence="1 11">Cell outer membrane</location>
        <topology evidence="1 11">Multi-pass membrane protein</topology>
    </subcellularLocation>
</comment>
<feature type="chain" id="PRO_5010331263" description="TonB-dependent receptor plug domain-containing protein" evidence="12">
    <location>
        <begin position="21"/>
        <end position="1045"/>
    </location>
</feature>
<gene>
    <name evidence="14" type="ORF">NH26_23990</name>
</gene>
<dbReference type="OrthoDB" id="9768177at2"/>
<dbReference type="PANTHER" id="PTHR32552:SF81">
    <property type="entry name" value="TONB-DEPENDENT OUTER MEMBRANE RECEPTOR"/>
    <property type="match status" value="1"/>
</dbReference>
<comment type="caution">
    <text evidence="14">The sequence shown here is derived from an EMBL/GenBank/DDBJ whole genome shotgun (WGS) entry which is preliminary data.</text>
</comment>
<dbReference type="FunFam" id="2.170.130.10:FF:000008">
    <property type="entry name" value="SusC/RagA family TonB-linked outer membrane protein"/>
    <property type="match status" value="1"/>
</dbReference>
<evidence type="ECO:0000256" key="1">
    <source>
        <dbReference type="ARBA" id="ARBA00004571"/>
    </source>
</evidence>
<keyword evidence="15" id="KW-1185">Reference proteome</keyword>
<evidence type="ECO:0000256" key="2">
    <source>
        <dbReference type="ARBA" id="ARBA00022448"/>
    </source>
</evidence>
<keyword evidence="8" id="KW-0798">TonB box</keyword>
<dbReference type="PANTHER" id="PTHR32552">
    <property type="entry name" value="FERRICHROME IRON RECEPTOR-RELATED"/>
    <property type="match status" value="1"/>
</dbReference>
<dbReference type="Gene3D" id="2.40.170.20">
    <property type="entry name" value="TonB-dependent receptor, beta-barrel domain"/>
    <property type="match status" value="1"/>
</dbReference>
<organism evidence="14 15">
    <name type="scientific">Flammeovirga pacifica</name>
    <dbReference type="NCBI Taxonomy" id="915059"/>
    <lineage>
        <taxon>Bacteria</taxon>
        <taxon>Pseudomonadati</taxon>
        <taxon>Bacteroidota</taxon>
        <taxon>Cytophagia</taxon>
        <taxon>Cytophagales</taxon>
        <taxon>Flammeovirgaceae</taxon>
        <taxon>Flammeovirga</taxon>
    </lineage>
</organism>
<dbReference type="SUPFAM" id="SSF49464">
    <property type="entry name" value="Carboxypeptidase regulatory domain-like"/>
    <property type="match status" value="1"/>
</dbReference>
<dbReference type="NCBIfam" id="TIGR04057">
    <property type="entry name" value="SusC_RagA_signa"/>
    <property type="match status" value="1"/>
</dbReference>
<dbReference type="InterPro" id="IPR008969">
    <property type="entry name" value="CarboxyPept-like_regulatory"/>
</dbReference>
<dbReference type="EMBL" id="JRYR02000002">
    <property type="protein sequence ID" value="OHX64635.1"/>
    <property type="molecule type" value="Genomic_DNA"/>
</dbReference>
<keyword evidence="9 11" id="KW-0472">Membrane</keyword>
<dbReference type="InterPro" id="IPR012910">
    <property type="entry name" value="Plug_dom"/>
</dbReference>
<evidence type="ECO:0000256" key="5">
    <source>
        <dbReference type="ARBA" id="ARBA00022692"/>
    </source>
</evidence>
<evidence type="ECO:0000256" key="4">
    <source>
        <dbReference type="ARBA" id="ARBA00022496"/>
    </source>
</evidence>
<keyword evidence="3 11" id="KW-1134">Transmembrane beta strand</keyword>
<dbReference type="InterPro" id="IPR023997">
    <property type="entry name" value="TonB-dep_OMP_SusC/RagA_CS"/>
</dbReference>
<dbReference type="Pfam" id="PF07715">
    <property type="entry name" value="Plug"/>
    <property type="match status" value="1"/>
</dbReference>
<keyword evidence="12" id="KW-0732">Signal</keyword>
<dbReference type="PROSITE" id="PS52016">
    <property type="entry name" value="TONB_DEPENDENT_REC_3"/>
    <property type="match status" value="1"/>
</dbReference>
<dbReference type="AlphaFoldDB" id="A0A1S1YUY3"/>
<keyword evidence="2 11" id="KW-0813">Transport</keyword>
<dbReference type="InterPro" id="IPR039426">
    <property type="entry name" value="TonB-dep_rcpt-like"/>
</dbReference>
<name>A0A1S1YUY3_FLAPC</name>
<evidence type="ECO:0000256" key="12">
    <source>
        <dbReference type="SAM" id="SignalP"/>
    </source>
</evidence>
<dbReference type="InterPro" id="IPR037066">
    <property type="entry name" value="Plug_dom_sf"/>
</dbReference>
<dbReference type="RefSeq" id="WP_044217221.1">
    <property type="nucleotide sequence ID" value="NZ_JRYR02000002.1"/>
</dbReference>
<feature type="domain" description="TonB-dependent receptor plug" evidence="13">
    <location>
        <begin position="112"/>
        <end position="221"/>
    </location>
</feature>
<evidence type="ECO:0000313" key="14">
    <source>
        <dbReference type="EMBL" id="OHX64635.1"/>
    </source>
</evidence>
<reference evidence="14 15" key="1">
    <citation type="journal article" date="2012" name="Int. J. Syst. Evol. Microbiol.">
        <title>Flammeovirga pacifica sp. nov., isolated from deep-sea sediment.</title>
        <authorList>
            <person name="Xu H."/>
            <person name="Fu Y."/>
            <person name="Yang N."/>
            <person name="Ding Z."/>
            <person name="Lai Q."/>
            <person name="Zeng R."/>
        </authorList>
    </citation>
    <scope>NUCLEOTIDE SEQUENCE [LARGE SCALE GENOMIC DNA]</scope>
    <source>
        <strain evidence="15">DSM 24597 / LMG 26175 / WPAGA1</strain>
    </source>
</reference>
<evidence type="ECO:0000256" key="6">
    <source>
        <dbReference type="ARBA" id="ARBA00023004"/>
    </source>
</evidence>
<proteinExistence type="inferred from homology"/>
<keyword evidence="10 11" id="KW-0998">Cell outer membrane</keyword>
<dbReference type="Proteomes" id="UP000179797">
    <property type="component" value="Unassembled WGS sequence"/>
</dbReference>
<dbReference type="Gene3D" id="2.60.40.1120">
    <property type="entry name" value="Carboxypeptidase-like, regulatory domain"/>
    <property type="match status" value="1"/>
</dbReference>
<evidence type="ECO:0000256" key="7">
    <source>
        <dbReference type="ARBA" id="ARBA00023065"/>
    </source>
</evidence>
<evidence type="ECO:0000256" key="10">
    <source>
        <dbReference type="ARBA" id="ARBA00023237"/>
    </source>
</evidence>
<evidence type="ECO:0000256" key="9">
    <source>
        <dbReference type="ARBA" id="ARBA00023136"/>
    </source>
</evidence>
<evidence type="ECO:0000256" key="3">
    <source>
        <dbReference type="ARBA" id="ARBA00022452"/>
    </source>
</evidence>
<dbReference type="InterPro" id="IPR023996">
    <property type="entry name" value="TonB-dep_OMP_SusC/RagA"/>
</dbReference>
<dbReference type="NCBIfam" id="TIGR04056">
    <property type="entry name" value="OMP_RagA_SusC"/>
    <property type="match status" value="1"/>
</dbReference>
<dbReference type="Pfam" id="PF13715">
    <property type="entry name" value="CarbopepD_reg_2"/>
    <property type="match status" value="1"/>
</dbReference>
<evidence type="ECO:0000256" key="8">
    <source>
        <dbReference type="ARBA" id="ARBA00023077"/>
    </source>
</evidence>
<evidence type="ECO:0000256" key="11">
    <source>
        <dbReference type="PROSITE-ProRule" id="PRU01360"/>
    </source>
</evidence>
<dbReference type="GO" id="GO:0006826">
    <property type="term" value="P:iron ion transport"/>
    <property type="evidence" value="ECO:0007669"/>
    <property type="project" value="UniProtKB-KW"/>
</dbReference>